<dbReference type="AlphaFoldDB" id="A0A977PLC8"/>
<accession>A0A977PLC8</accession>
<keyword evidence="2" id="KW-1185">Reference proteome</keyword>
<evidence type="ECO:0000313" key="2">
    <source>
        <dbReference type="Proteomes" id="UP001063698"/>
    </source>
</evidence>
<evidence type="ECO:0000313" key="1">
    <source>
        <dbReference type="EMBL" id="UXD22200.1"/>
    </source>
</evidence>
<dbReference type="Proteomes" id="UP001063698">
    <property type="component" value="Chromosome"/>
</dbReference>
<organism evidence="1 2">
    <name type="scientific">Ignicoccus pacificus DSM 13166</name>
    <dbReference type="NCBI Taxonomy" id="940294"/>
    <lineage>
        <taxon>Archaea</taxon>
        <taxon>Thermoproteota</taxon>
        <taxon>Thermoprotei</taxon>
        <taxon>Desulfurococcales</taxon>
        <taxon>Desulfurococcaceae</taxon>
        <taxon>Ignicoccus</taxon>
    </lineage>
</organism>
<dbReference type="KEGG" id="ipc:IPA_02500"/>
<proteinExistence type="predicted"/>
<gene>
    <name evidence="1" type="ORF">IPA_02500</name>
</gene>
<protein>
    <submittedName>
        <fullName evidence="1">Uncharacterized protein</fullName>
    </submittedName>
</protein>
<dbReference type="EMBL" id="CP006868">
    <property type="protein sequence ID" value="UXD22200.1"/>
    <property type="molecule type" value="Genomic_DNA"/>
</dbReference>
<reference evidence="1" key="1">
    <citation type="submission" date="2013-11" db="EMBL/GenBank/DDBJ databases">
        <title>Comparative genomics of Ignicoccus.</title>
        <authorList>
            <person name="Podar M."/>
        </authorList>
    </citation>
    <scope>NUCLEOTIDE SEQUENCE</scope>
    <source>
        <strain evidence="1">DSM 13166</strain>
    </source>
</reference>
<sequence>MQIDLVTIGLGLATFSSSLSAILAASAISKSDKLERGIRKVLKELNKRDEETIQMIIEAITAKDTLSQKTVLAIVEAARLLAEDARRLYEETGREEFLKVAERWETFVQVNRKAVEKVLGYREELKVSRPVEATA</sequence>
<name>A0A977PLC8_9CREN</name>